<sequence length="209" mass="22972">MLGILSDIGKLPPEELTLLKQVFERDKRVVGELAEHGKGLGLSDEQVEAFIHQYRKEEKLTVGQLKERMSAQVHESQAKSTAGSHSVSAGRSLEGSRVRWREAFGAEADAVITGVMARSHSAIEVMGEVGLEIAMRRLGIEFDPRFISRYHGIDAIGAEQISNVERIGLDKQRRLVGLEAKGMEADSKALNTHGDGTKQLSWKANKEGQ</sequence>
<evidence type="ECO:0000313" key="2">
    <source>
        <dbReference type="EMBL" id="MDC0713133.1"/>
    </source>
</evidence>
<keyword evidence="3" id="KW-1185">Reference proteome</keyword>
<feature type="compositionally biased region" description="Polar residues" evidence="1">
    <location>
        <begin position="73"/>
        <end position="89"/>
    </location>
</feature>
<evidence type="ECO:0000313" key="3">
    <source>
        <dbReference type="Proteomes" id="UP001221838"/>
    </source>
</evidence>
<gene>
    <name evidence="2" type="ORF">POL68_32025</name>
</gene>
<dbReference type="EMBL" id="JAQNDM010000002">
    <property type="protein sequence ID" value="MDC0713133.1"/>
    <property type="molecule type" value="Genomic_DNA"/>
</dbReference>
<organism evidence="2 3">
    <name type="scientific">Stigmatella ashevillensis</name>
    <dbReference type="NCBI Taxonomy" id="2995309"/>
    <lineage>
        <taxon>Bacteria</taxon>
        <taxon>Pseudomonadati</taxon>
        <taxon>Myxococcota</taxon>
        <taxon>Myxococcia</taxon>
        <taxon>Myxococcales</taxon>
        <taxon>Cystobacterineae</taxon>
        <taxon>Archangiaceae</taxon>
        <taxon>Stigmatella</taxon>
    </lineage>
</organism>
<dbReference type="RefSeq" id="WP_272143322.1">
    <property type="nucleotide sequence ID" value="NZ_JAQNDM010000002.1"/>
</dbReference>
<evidence type="ECO:0000256" key="1">
    <source>
        <dbReference type="SAM" id="MobiDB-lite"/>
    </source>
</evidence>
<name>A0ABT5DK35_9BACT</name>
<feature type="region of interest" description="Disordered" evidence="1">
    <location>
        <begin position="71"/>
        <end position="90"/>
    </location>
</feature>
<comment type="caution">
    <text evidence="2">The sequence shown here is derived from an EMBL/GenBank/DDBJ whole genome shotgun (WGS) entry which is preliminary data.</text>
</comment>
<accession>A0ABT5DK35</accession>
<dbReference type="Proteomes" id="UP001221838">
    <property type="component" value="Unassembled WGS sequence"/>
</dbReference>
<protein>
    <submittedName>
        <fullName evidence="2">Uncharacterized protein</fullName>
    </submittedName>
</protein>
<feature type="region of interest" description="Disordered" evidence="1">
    <location>
        <begin position="186"/>
        <end position="209"/>
    </location>
</feature>
<reference evidence="2 3" key="1">
    <citation type="submission" date="2022-11" db="EMBL/GenBank/DDBJ databases">
        <title>Minimal conservation of predation-associated metabolite biosynthetic gene clusters underscores biosynthetic potential of Myxococcota including descriptions for ten novel species: Archangium lansinium sp. nov., Myxococcus landrumus sp. nov., Nannocystis bai.</title>
        <authorList>
            <person name="Ahearne A."/>
            <person name="Stevens C."/>
            <person name="Dowd S."/>
        </authorList>
    </citation>
    <scope>NUCLEOTIDE SEQUENCE [LARGE SCALE GENOMIC DNA]</scope>
    <source>
        <strain evidence="2 3">NCWAL01</strain>
    </source>
</reference>
<proteinExistence type="predicted"/>